<feature type="transmembrane region" description="Helical" evidence="2">
    <location>
        <begin position="194"/>
        <end position="218"/>
    </location>
</feature>
<dbReference type="Proteomes" id="UP000703315">
    <property type="component" value="Unassembled WGS sequence"/>
</dbReference>
<evidence type="ECO:0008006" key="5">
    <source>
        <dbReference type="Google" id="ProtNLM"/>
    </source>
</evidence>
<keyword evidence="2" id="KW-0812">Transmembrane</keyword>
<keyword evidence="2" id="KW-1133">Transmembrane helix</keyword>
<name>A0A921K8M1_9MICC</name>
<feature type="transmembrane region" description="Helical" evidence="2">
    <location>
        <begin position="77"/>
        <end position="97"/>
    </location>
</feature>
<evidence type="ECO:0000256" key="2">
    <source>
        <dbReference type="SAM" id="Phobius"/>
    </source>
</evidence>
<comment type="caution">
    <text evidence="3">The sequence shown here is derived from an EMBL/GenBank/DDBJ whole genome shotgun (WGS) entry which is preliminary data.</text>
</comment>
<gene>
    <name evidence="3" type="ORF">K8V32_14070</name>
</gene>
<evidence type="ECO:0000313" key="3">
    <source>
        <dbReference type="EMBL" id="HJF15892.1"/>
    </source>
</evidence>
<evidence type="ECO:0000256" key="1">
    <source>
        <dbReference type="SAM" id="MobiDB-lite"/>
    </source>
</evidence>
<reference evidence="3" key="2">
    <citation type="submission" date="2021-09" db="EMBL/GenBank/DDBJ databases">
        <authorList>
            <person name="Gilroy R."/>
        </authorList>
    </citation>
    <scope>NUCLEOTIDE SEQUENCE</scope>
    <source>
        <strain evidence="3">ChiHjej13B12-14962</strain>
    </source>
</reference>
<feature type="compositionally biased region" description="Polar residues" evidence="1">
    <location>
        <begin position="1"/>
        <end position="18"/>
    </location>
</feature>
<feature type="region of interest" description="Disordered" evidence="1">
    <location>
        <begin position="1"/>
        <end position="44"/>
    </location>
</feature>
<organism evidence="3 4">
    <name type="scientific">Enteractinococcus helveticum</name>
    <dbReference type="NCBI Taxonomy" id="1837282"/>
    <lineage>
        <taxon>Bacteria</taxon>
        <taxon>Bacillati</taxon>
        <taxon>Actinomycetota</taxon>
        <taxon>Actinomycetes</taxon>
        <taxon>Micrococcales</taxon>
        <taxon>Micrococcaceae</taxon>
    </lineage>
</organism>
<protein>
    <recommendedName>
        <fullName evidence="5">Yip1 domain-containing protein</fullName>
    </recommendedName>
</protein>
<evidence type="ECO:0000313" key="4">
    <source>
        <dbReference type="Proteomes" id="UP000703315"/>
    </source>
</evidence>
<dbReference type="AlphaFoldDB" id="A0A921K8M1"/>
<accession>A0A921K8M1</accession>
<feature type="transmembrane region" description="Helical" evidence="2">
    <location>
        <begin position="167"/>
        <end position="188"/>
    </location>
</feature>
<proteinExistence type="predicted"/>
<reference evidence="3" key="1">
    <citation type="journal article" date="2021" name="PeerJ">
        <title>Extensive microbial diversity within the chicken gut microbiome revealed by metagenomics and culture.</title>
        <authorList>
            <person name="Gilroy R."/>
            <person name="Ravi A."/>
            <person name="Getino M."/>
            <person name="Pursley I."/>
            <person name="Horton D.L."/>
            <person name="Alikhan N.F."/>
            <person name="Baker D."/>
            <person name="Gharbi K."/>
            <person name="Hall N."/>
            <person name="Watson M."/>
            <person name="Adriaenssens E.M."/>
            <person name="Foster-Nyarko E."/>
            <person name="Jarju S."/>
            <person name="Secka A."/>
            <person name="Antonio M."/>
            <person name="Oren A."/>
            <person name="Chaudhuri R.R."/>
            <person name="La Ragione R."/>
            <person name="Hildebrand F."/>
            <person name="Pallen M.J."/>
        </authorList>
    </citation>
    <scope>NUCLEOTIDE SEQUENCE</scope>
    <source>
        <strain evidence="3">ChiHjej13B12-14962</strain>
    </source>
</reference>
<keyword evidence="2" id="KW-0472">Membrane</keyword>
<feature type="transmembrane region" description="Helical" evidence="2">
    <location>
        <begin position="117"/>
        <end position="146"/>
    </location>
</feature>
<feature type="transmembrane region" description="Helical" evidence="2">
    <location>
        <begin position="239"/>
        <end position="261"/>
    </location>
</feature>
<dbReference type="EMBL" id="DYXC01000165">
    <property type="protein sequence ID" value="HJF15892.1"/>
    <property type="molecule type" value="Genomic_DNA"/>
</dbReference>
<dbReference type="RefSeq" id="WP_303908838.1">
    <property type="nucleotide sequence ID" value="NZ_DYXC01000165.1"/>
</dbReference>
<sequence length="268" mass="28371">MSNSTPNEANVSAHQQATEPVPPPPGYSAGDQPHGPQQPTGPNGFMTGLRDQLSVITHLAKGQTLHALQAASRSPQMWLVTLIAGTLLIGLLLATTLARLSGAAMSSVSSFFGGSTIYFGMTAGAWFTLVFASIIVAALIMLLRAVALHLTFQLAGKPQPFRTSMSLLAAAYSLFLPIMALVLVLMLIPGRLWVMIMAVVGTFLWTLLTLVAELLIYIGLNRTTGFAASPLRAHIIATGIWMIVVAIIYVVVSMILGDIAFDALGGML</sequence>